<dbReference type="Proteomes" id="UP000799753">
    <property type="component" value="Unassembled WGS sequence"/>
</dbReference>
<keyword evidence="1" id="KW-0472">Membrane</keyword>
<accession>A0A6A6S6R6</accession>
<keyword evidence="3" id="KW-1185">Reference proteome</keyword>
<keyword evidence="1" id="KW-0812">Transmembrane</keyword>
<proteinExistence type="predicted"/>
<sequence length="104" mass="12006">MSWSWIGTLLLSSTYPFFESGQVIAFLALLLLQYRHLLTGQKTAPNQTPTRDFFSHICRILLFSEPPLFYSENVCNRFAQKLAAFAYSEQMTGNKHFCLTCTRE</sequence>
<evidence type="ECO:0000313" key="2">
    <source>
        <dbReference type="EMBL" id="KAF2642882.1"/>
    </source>
</evidence>
<dbReference type="EMBL" id="MU006781">
    <property type="protein sequence ID" value="KAF2642882.1"/>
    <property type="molecule type" value="Genomic_DNA"/>
</dbReference>
<protein>
    <submittedName>
        <fullName evidence="2">Uncharacterized protein</fullName>
    </submittedName>
</protein>
<feature type="transmembrane region" description="Helical" evidence="1">
    <location>
        <begin position="6"/>
        <end position="32"/>
    </location>
</feature>
<dbReference type="AlphaFoldDB" id="A0A6A6S6R6"/>
<organism evidence="2 3">
    <name type="scientific">Massarina eburnea CBS 473.64</name>
    <dbReference type="NCBI Taxonomy" id="1395130"/>
    <lineage>
        <taxon>Eukaryota</taxon>
        <taxon>Fungi</taxon>
        <taxon>Dikarya</taxon>
        <taxon>Ascomycota</taxon>
        <taxon>Pezizomycotina</taxon>
        <taxon>Dothideomycetes</taxon>
        <taxon>Pleosporomycetidae</taxon>
        <taxon>Pleosporales</taxon>
        <taxon>Massarineae</taxon>
        <taxon>Massarinaceae</taxon>
        <taxon>Massarina</taxon>
    </lineage>
</organism>
<gene>
    <name evidence="2" type="ORF">P280DRAFT_277766</name>
</gene>
<evidence type="ECO:0000256" key="1">
    <source>
        <dbReference type="SAM" id="Phobius"/>
    </source>
</evidence>
<evidence type="ECO:0000313" key="3">
    <source>
        <dbReference type="Proteomes" id="UP000799753"/>
    </source>
</evidence>
<keyword evidence="1" id="KW-1133">Transmembrane helix</keyword>
<name>A0A6A6S6R6_9PLEO</name>
<reference evidence="2" key="1">
    <citation type="journal article" date="2020" name="Stud. Mycol.">
        <title>101 Dothideomycetes genomes: a test case for predicting lifestyles and emergence of pathogens.</title>
        <authorList>
            <person name="Haridas S."/>
            <person name="Albert R."/>
            <person name="Binder M."/>
            <person name="Bloem J."/>
            <person name="Labutti K."/>
            <person name="Salamov A."/>
            <person name="Andreopoulos B."/>
            <person name="Baker S."/>
            <person name="Barry K."/>
            <person name="Bills G."/>
            <person name="Bluhm B."/>
            <person name="Cannon C."/>
            <person name="Castanera R."/>
            <person name="Culley D."/>
            <person name="Daum C."/>
            <person name="Ezra D."/>
            <person name="Gonzalez J."/>
            <person name="Henrissat B."/>
            <person name="Kuo A."/>
            <person name="Liang C."/>
            <person name="Lipzen A."/>
            <person name="Lutzoni F."/>
            <person name="Magnuson J."/>
            <person name="Mondo S."/>
            <person name="Nolan M."/>
            <person name="Ohm R."/>
            <person name="Pangilinan J."/>
            <person name="Park H.-J."/>
            <person name="Ramirez L."/>
            <person name="Alfaro M."/>
            <person name="Sun H."/>
            <person name="Tritt A."/>
            <person name="Yoshinaga Y."/>
            <person name="Zwiers L.-H."/>
            <person name="Turgeon B."/>
            <person name="Goodwin S."/>
            <person name="Spatafora J."/>
            <person name="Crous P."/>
            <person name="Grigoriev I."/>
        </authorList>
    </citation>
    <scope>NUCLEOTIDE SEQUENCE</scope>
    <source>
        <strain evidence="2">CBS 473.64</strain>
    </source>
</reference>